<keyword evidence="3" id="KW-1185">Reference proteome</keyword>
<dbReference type="EMBL" id="JANUGQ010000005">
    <property type="protein sequence ID" value="MCS0635756.1"/>
    <property type="molecule type" value="Genomic_DNA"/>
</dbReference>
<feature type="transmembrane region" description="Helical" evidence="1">
    <location>
        <begin position="135"/>
        <end position="158"/>
    </location>
</feature>
<keyword evidence="1" id="KW-0812">Transmembrane</keyword>
<feature type="transmembrane region" description="Helical" evidence="1">
    <location>
        <begin position="222"/>
        <end position="244"/>
    </location>
</feature>
<organism evidence="2 3">
    <name type="scientific">Streptomyces pyxinae</name>
    <dbReference type="NCBI Taxonomy" id="2970734"/>
    <lineage>
        <taxon>Bacteria</taxon>
        <taxon>Bacillati</taxon>
        <taxon>Actinomycetota</taxon>
        <taxon>Actinomycetes</taxon>
        <taxon>Kitasatosporales</taxon>
        <taxon>Streptomycetaceae</taxon>
        <taxon>Streptomyces</taxon>
    </lineage>
</organism>
<gene>
    <name evidence="2" type="ORF">NX801_08780</name>
</gene>
<evidence type="ECO:0000256" key="1">
    <source>
        <dbReference type="SAM" id="Phobius"/>
    </source>
</evidence>
<feature type="transmembrane region" description="Helical" evidence="1">
    <location>
        <begin position="7"/>
        <end position="28"/>
    </location>
</feature>
<evidence type="ECO:0000313" key="2">
    <source>
        <dbReference type="EMBL" id="MCS0635756.1"/>
    </source>
</evidence>
<sequence length="410" mass="43926">MRAIRSVHSTFSTILLSSLGSTVLWLLLVPHFTLQTHSGTLVGLLGMERQVLGVVGALLVGVWADRGLIHRKFALLQGMQLVLAAAFLLSDWLGVAGPGFILVWTALRFALVGAGSVLAYRLLAAASGSSSQGAVLQMVTSPQGAMVFAAVICAVVPAWTAHTLAVALAFDIAASLLVLWLLSSRLERPEPGSDDMSFGWRNVIGRGAEAVRSYWLPQLRPWNLLQIGFLISLSGMLVYASVLAEGQHLVPVPIAFSSAWFFYGLAFWLTAPLLRKPGWDHRWALVFAGVLTACGVVSAVAGSTAFGVHMALYVVLTFVNAYWIHYTNARILEPAPAERLGQIRASMIFYLGVVFGLGEQAVGVLLESGSGMLLLDLLHVAGGILLAGALLVIRQRARRLPAGQEKEVRA</sequence>
<dbReference type="Gene3D" id="1.20.1250.20">
    <property type="entry name" value="MFS general substrate transporter like domains"/>
    <property type="match status" value="1"/>
</dbReference>
<feature type="transmembrane region" description="Helical" evidence="1">
    <location>
        <begin position="372"/>
        <end position="393"/>
    </location>
</feature>
<dbReference type="Proteomes" id="UP001431313">
    <property type="component" value="Unassembled WGS sequence"/>
</dbReference>
<feature type="transmembrane region" description="Helical" evidence="1">
    <location>
        <begin position="164"/>
        <end position="182"/>
    </location>
</feature>
<keyword evidence="1" id="KW-0472">Membrane</keyword>
<accession>A0ABT2CEB4</accession>
<feature type="transmembrane region" description="Helical" evidence="1">
    <location>
        <begin position="40"/>
        <end position="63"/>
    </location>
</feature>
<evidence type="ECO:0000313" key="3">
    <source>
        <dbReference type="Proteomes" id="UP001431313"/>
    </source>
</evidence>
<feature type="transmembrane region" description="Helical" evidence="1">
    <location>
        <begin position="101"/>
        <end position="123"/>
    </location>
</feature>
<dbReference type="InterPro" id="IPR036259">
    <property type="entry name" value="MFS_trans_sf"/>
</dbReference>
<dbReference type="RefSeq" id="WP_258786639.1">
    <property type="nucleotide sequence ID" value="NZ_JANUGQ010000005.1"/>
</dbReference>
<feature type="transmembrane region" description="Helical" evidence="1">
    <location>
        <begin position="307"/>
        <end position="326"/>
    </location>
</feature>
<feature type="transmembrane region" description="Helical" evidence="1">
    <location>
        <begin position="75"/>
        <end position="95"/>
    </location>
</feature>
<feature type="transmembrane region" description="Helical" evidence="1">
    <location>
        <begin position="347"/>
        <end position="366"/>
    </location>
</feature>
<feature type="transmembrane region" description="Helical" evidence="1">
    <location>
        <begin position="283"/>
        <end position="301"/>
    </location>
</feature>
<feature type="transmembrane region" description="Helical" evidence="1">
    <location>
        <begin position="250"/>
        <end position="271"/>
    </location>
</feature>
<keyword evidence="1" id="KW-1133">Transmembrane helix</keyword>
<reference evidence="2" key="1">
    <citation type="submission" date="2022-08" db="EMBL/GenBank/DDBJ databases">
        <authorList>
            <person name="Somphong A."/>
            <person name="Phongsopitanun W."/>
        </authorList>
    </citation>
    <scope>NUCLEOTIDE SEQUENCE</scope>
    <source>
        <strain evidence="2">LP05-1</strain>
    </source>
</reference>
<protein>
    <recommendedName>
        <fullName evidence="4">MFS transporter</fullName>
    </recommendedName>
</protein>
<proteinExistence type="predicted"/>
<name>A0ABT2CEB4_9ACTN</name>
<comment type="caution">
    <text evidence="2">The sequence shown here is derived from an EMBL/GenBank/DDBJ whole genome shotgun (WGS) entry which is preliminary data.</text>
</comment>
<dbReference type="SUPFAM" id="SSF103473">
    <property type="entry name" value="MFS general substrate transporter"/>
    <property type="match status" value="1"/>
</dbReference>
<evidence type="ECO:0008006" key="4">
    <source>
        <dbReference type="Google" id="ProtNLM"/>
    </source>
</evidence>